<sequence length="297" mass="34276">MSGSIEDQSLSFYLKRLTIVQIFLAYVFLVTGLCVNLLQLLSACFIWPFNRGLYRKINYHLATIIWSHKAVLERDLKRLVDDYPKDYNFTLFLSCEGTRYSNEKRLDSMKIAREKGLPELKHHILPRTKGFVLIMKGIHQHITAVYDITIAFQTPKNPELSNLLIGQRCQAEGFIRRIPISEVPYDDEEKSAQFVHKLFQEKDQIFEYFLQHGTFEGAGNPKAIDLKRKKQDLIIEISCLIIIGLPSIYLLIKFLLFGSILSQIIFLFIVMAGFLGVRLMVQTSARPKLVSKSVKQE</sequence>
<dbReference type="GO" id="GO:0012505">
    <property type="term" value="C:endomembrane system"/>
    <property type="evidence" value="ECO:0007669"/>
    <property type="project" value="TreeGrafter"/>
</dbReference>
<dbReference type="Pfam" id="PF16076">
    <property type="entry name" value="Acyltransf_C"/>
    <property type="match status" value="1"/>
</dbReference>
<dbReference type="PANTHER" id="PTHR10983">
    <property type="entry name" value="1-ACYLGLYCEROL-3-PHOSPHATE ACYLTRANSFERASE-RELATED"/>
    <property type="match status" value="1"/>
</dbReference>
<feature type="transmembrane region" description="Helical" evidence="4">
    <location>
        <begin position="233"/>
        <end position="254"/>
    </location>
</feature>
<dbReference type="CDD" id="cd07990">
    <property type="entry name" value="LPLAT_LCLAT1-like"/>
    <property type="match status" value="1"/>
</dbReference>
<evidence type="ECO:0000313" key="7">
    <source>
        <dbReference type="Proteomes" id="UP000681720"/>
    </source>
</evidence>
<feature type="transmembrane region" description="Helical" evidence="4">
    <location>
        <begin position="260"/>
        <end position="281"/>
    </location>
</feature>
<dbReference type="InterPro" id="IPR032098">
    <property type="entry name" value="Acyltransf_C"/>
</dbReference>
<evidence type="ECO:0000259" key="5">
    <source>
        <dbReference type="Pfam" id="PF16076"/>
    </source>
</evidence>
<dbReference type="EMBL" id="CAJOBJ010026203">
    <property type="protein sequence ID" value="CAF4245545.1"/>
    <property type="molecule type" value="Genomic_DNA"/>
</dbReference>
<keyword evidence="4" id="KW-0472">Membrane</keyword>
<evidence type="ECO:0000256" key="2">
    <source>
        <dbReference type="ARBA" id="ARBA00022679"/>
    </source>
</evidence>
<evidence type="ECO:0000313" key="6">
    <source>
        <dbReference type="EMBL" id="CAF4245545.1"/>
    </source>
</evidence>
<name>A0A8S2SVC1_9BILA</name>
<dbReference type="PANTHER" id="PTHR10983:SF24">
    <property type="entry name" value="1-ACYLGLYCEROL-3-PHOSPHATE O-ACYLTRANSFERASE 3, ISOFORM E-RELATED"/>
    <property type="match status" value="1"/>
</dbReference>
<gene>
    <name evidence="6" type="ORF">GIL414_LOCUS23455</name>
</gene>
<keyword evidence="4" id="KW-0812">Transmembrane</keyword>
<evidence type="ECO:0000256" key="3">
    <source>
        <dbReference type="ARBA" id="ARBA00023315"/>
    </source>
</evidence>
<comment type="caution">
    <text evidence="6">The sequence shown here is derived from an EMBL/GenBank/DDBJ whole genome shotgun (WGS) entry which is preliminary data.</text>
</comment>
<dbReference type="GO" id="GO:0003841">
    <property type="term" value="F:1-acylglycerol-3-phosphate O-acyltransferase activity"/>
    <property type="evidence" value="ECO:0007669"/>
    <property type="project" value="TreeGrafter"/>
</dbReference>
<reference evidence="6" key="1">
    <citation type="submission" date="2021-02" db="EMBL/GenBank/DDBJ databases">
        <authorList>
            <person name="Nowell W R."/>
        </authorList>
    </citation>
    <scope>NUCLEOTIDE SEQUENCE</scope>
</reference>
<dbReference type="AlphaFoldDB" id="A0A8S2SVC1"/>
<proteinExistence type="inferred from homology"/>
<keyword evidence="3" id="KW-0012">Acyltransferase</keyword>
<feature type="transmembrane region" description="Helical" evidence="4">
    <location>
        <begin position="20"/>
        <end position="47"/>
    </location>
</feature>
<organism evidence="6 7">
    <name type="scientific">Rotaria magnacalcarata</name>
    <dbReference type="NCBI Taxonomy" id="392030"/>
    <lineage>
        <taxon>Eukaryota</taxon>
        <taxon>Metazoa</taxon>
        <taxon>Spiralia</taxon>
        <taxon>Gnathifera</taxon>
        <taxon>Rotifera</taxon>
        <taxon>Eurotatoria</taxon>
        <taxon>Bdelloidea</taxon>
        <taxon>Philodinida</taxon>
        <taxon>Philodinidae</taxon>
        <taxon>Rotaria</taxon>
    </lineage>
</organism>
<keyword evidence="4" id="KW-1133">Transmembrane helix</keyword>
<keyword evidence="2" id="KW-0808">Transferase</keyword>
<dbReference type="Proteomes" id="UP000681720">
    <property type="component" value="Unassembled WGS sequence"/>
</dbReference>
<protein>
    <recommendedName>
        <fullName evidence="5">Acyltransferase C-terminal domain-containing protein</fullName>
    </recommendedName>
</protein>
<evidence type="ECO:0000256" key="4">
    <source>
        <dbReference type="SAM" id="Phobius"/>
    </source>
</evidence>
<accession>A0A8S2SVC1</accession>
<comment type="similarity">
    <text evidence="1">Belongs to the 1-acyl-sn-glycerol-3-phosphate acyltransferase family.</text>
</comment>
<evidence type="ECO:0000256" key="1">
    <source>
        <dbReference type="ARBA" id="ARBA00008655"/>
    </source>
</evidence>
<feature type="domain" description="Acyltransferase C-terminal" evidence="5">
    <location>
        <begin position="162"/>
        <end position="234"/>
    </location>
</feature>